<proteinExistence type="predicted"/>
<dbReference type="Proteomes" id="UP001212997">
    <property type="component" value="Unassembled WGS sequence"/>
</dbReference>
<organism evidence="1 2">
    <name type="scientific">Meripilus lineatus</name>
    <dbReference type="NCBI Taxonomy" id="2056292"/>
    <lineage>
        <taxon>Eukaryota</taxon>
        <taxon>Fungi</taxon>
        <taxon>Dikarya</taxon>
        <taxon>Basidiomycota</taxon>
        <taxon>Agaricomycotina</taxon>
        <taxon>Agaricomycetes</taxon>
        <taxon>Polyporales</taxon>
        <taxon>Meripilaceae</taxon>
        <taxon>Meripilus</taxon>
    </lineage>
</organism>
<sequence>MSPVSLHLWAIGLGIVPFDIKRFMTSLYLAHYAVNSLFKSLKSAAFRRPPTLDFIQVETEDIRHTPSTKSDVSLVVSEFLSADEQEDRWFRPRVTYEDLVEKQQNRAARPVRTHCDSTLVIYHLMNQSPQNPLPKFIGTSKYTGTCLLCQILIRSIQGGVARSILFRADRKICADWRLPKILPPGVQPEDVGRTLIEAIRRELGRWFSLKTAKGIGEEVSNVLILFLTHYPF</sequence>
<protein>
    <submittedName>
        <fullName evidence="1">Uncharacterized protein</fullName>
    </submittedName>
</protein>
<evidence type="ECO:0000313" key="2">
    <source>
        <dbReference type="Proteomes" id="UP001212997"/>
    </source>
</evidence>
<name>A0AAD5YGW7_9APHY</name>
<dbReference type="EMBL" id="JANAWD010000075">
    <property type="protein sequence ID" value="KAJ3488052.1"/>
    <property type="molecule type" value="Genomic_DNA"/>
</dbReference>
<reference evidence="1" key="1">
    <citation type="submission" date="2022-07" db="EMBL/GenBank/DDBJ databases">
        <title>Genome Sequence of Physisporinus lineatus.</title>
        <authorList>
            <person name="Buettner E."/>
        </authorList>
    </citation>
    <scope>NUCLEOTIDE SEQUENCE</scope>
    <source>
        <strain evidence="1">VT162</strain>
    </source>
</reference>
<evidence type="ECO:0000313" key="1">
    <source>
        <dbReference type="EMBL" id="KAJ3488052.1"/>
    </source>
</evidence>
<keyword evidence="2" id="KW-1185">Reference proteome</keyword>
<dbReference type="AlphaFoldDB" id="A0AAD5YGW7"/>
<gene>
    <name evidence="1" type="ORF">NLI96_g3111</name>
</gene>
<accession>A0AAD5YGW7</accession>
<comment type="caution">
    <text evidence="1">The sequence shown here is derived from an EMBL/GenBank/DDBJ whole genome shotgun (WGS) entry which is preliminary data.</text>
</comment>